<evidence type="ECO:0000256" key="1">
    <source>
        <dbReference type="SAM" id="MobiDB-lite"/>
    </source>
</evidence>
<evidence type="ECO:0000313" key="2">
    <source>
        <dbReference type="EMBL" id="DAD81015.1"/>
    </source>
</evidence>
<protein>
    <submittedName>
        <fullName evidence="2">Uncharacterized protein</fullName>
    </submittedName>
</protein>
<reference evidence="2" key="1">
    <citation type="journal article" date="2021" name="Proc. Natl. Acad. Sci. U.S.A.">
        <title>A Catalog of Tens of Thousands of Viruses from Human Metagenomes Reveals Hidden Associations with Chronic Diseases.</title>
        <authorList>
            <person name="Tisza M.J."/>
            <person name="Buck C.B."/>
        </authorList>
    </citation>
    <scope>NUCLEOTIDE SEQUENCE</scope>
    <source>
        <strain evidence="2">CtGFb30</strain>
    </source>
</reference>
<sequence length="31" mass="3475">MRQSHARTPFTSRPRGCRGSRTAAARSRCRG</sequence>
<feature type="region of interest" description="Disordered" evidence="1">
    <location>
        <begin position="1"/>
        <end position="31"/>
    </location>
</feature>
<organism evidence="2">
    <name type="scientific">Siphoviridae sp. ctGFb30</name>
    <dbReference type="NCBI Taxonomy" id="2826219"/>
    <lineage>
        <taxon>Viruses</taxon>
        <taxon>Duplodnaviria</taxon>
        <taxon>Heunggongvirae</taxon>
        <taxon>Uroviricota</taxon>
        <taxon>Caudoviricetes</taxon>
    </lineage>
</organism>
<accession>A0A8S5MG20</accession>
<dbReference type="EMBL" id="BK014893">
    <property type="protein sequence ID" value="DAD81015.1"/>
    <property type="molecule type" value="Genomic_DNA"/>
</dbReference>
<name>A0A8S5MG20_9CAUD</name>
<proteinExistence type="predicted"/>